<evidence type="ECO:0000313" key="2">
    <source>
        <dbReference type="Proteomes" id="UP000078090"/>
    </source>
</evidence>
<comment type="caution">
    <text evidence="1">The sequence shown here is derived from an EMBL/GenBank/DDBJ whole genome shotgun (WGS) entry which is preliminary data.</text>
</comment>
<protein>
    <submittedName>
        <fullName evidence="1">Uncharacterized protein</fullName>
    </submittedName>
</protein>
<dbReference type="EMBL" id="LUUG01000073">
    <property type="protein sequence ID" value="OAI04209.1"/>
    <property type="molecule type" value="Genomic_DNA"/>
</dbReference>
<proteinExistence type="predicted"/>
<dbReference type="AlphaFoldDB" id="A0A177MHA8"/>
<organism evidence="1 2">
    <name type="scientific">Methylomonas methanica</name>
    <dbReference type="NCBI Taxonomy" id="421"/>
    <lineage>
        <taxon>Bacteria</taxon>
        <taxon>Pseudomonadati</taxon>
        <taxon>Pseudomonadota</taxon>
        <taxon>Gammaproteobacteria</taxon>
        <taxon>Methylococcales</taxon>
        <taxon>Methylococcaceae</taxon>
        <taxon>Methylomonas</taxon>
    </lineage>
</organism>
<reference evidence="2" key="1">
    <citation type="submission" date="2016-03" db="EMBL/GenBank/DDBJ databases">
        <authorList>
            <person name="Heylen K."/>
            <person name="De Vos P."/>
            <person name="Vekeman B."/>
        </authorList>
    </citation>
    <scope>NUCLEOTIDE SEQUENCE [LARGE SCALE GENOMIC DNA]</scope>
    <source>
        <strain evidence="2">R-45363</strain>
    </source>
</reference>
<accession>A0A177MHA8</accession>
<dbReference type="Proteomes" id="UP000078090">
    <property type="component" value="Unassembled WGS sequence"/>
</dbReference>
<gene>
    <name evidence="1" type="ORF">A1332_14655</name>
</gene>
<evidence type="ECO:0000313" key="1">
    <source>
        <dbReference type="EMBL" id="OAI04209.1"/>
    </source>
</evidence>
<name>A0A177MHA8_METMH</name>
<sequence length="65" mass="7043">MLLQDRVPFFCAAAIADVETGNIIDIRFEPSLESGFAKRSNGSGNPFQNDAVNTVPEALLGIQYL</sequence>